<protein>
    <submittedName>
        <fullName evidence="1">Uncharacterized protein</fullName>
    </submittedName>
</protein>
<proteinExistence type="predicted"/>
<keyword evidence="2" id="KW-1185">Reference proteome</keyword>
<reference evidence="1 2" key="1">
    <citation type="submission" date="2018-04" db="EMBL/GenBank/DDBJ databases">
        <authorList>
            <person name="Zhang X."/>
            <person name="Yuan J."/>
            <person name="Li F."/>
            <person name="Xiang J."/>
        </authorList>
    </citation>
    <scope>NUCLEOTIDE SEQUENCE [LARGE SCALE GENOMIC DNA]</scope>
    <source>
        <tissue evidence="1">Muscle</tissue>
    </source>
</reference>
<reference evidence="1 2" key="2">
    <citation type="submission" date="2019-01" db="EMBL/GenBank/DDBJ databases">
        <title>The decoding of complex shrimp genome reveals the adaptation for benthos swimmer, frequently molting mechanism and breeding impact on genome.</title>
        <authorList>
            <person name="Sun Y."/>
            <person name="Gao Y."/>
            <person name="Yu Y."/>
        </authorList>
    </citation>
    <scope>NUCLEOTIDE SEQUENCE [LARGE SCALE GENOMIC DNA]</scope>
    <source>
        <tissue evidence="1">Muscle</tissue>
    </source>
</reference>
<evidence type="ECO:0000313" key="1">
    <source>
        <dbReference type="EMBL" id="ROT68193.1"/>
    </source>
</evidence>
<accession>A0A3R7LYT5</accession>
<name>A0A3R7LYT5_PENVA</name>
<dbReference type="EMBL" id="QCYY01002707">
    <property type="protein sequence ID" value="ROT68193.1"/>
    <property type="molecule type" value="Genomic_DNA"/>
</dbReference>
<dbReference type="AlphaFoldDB" id="A0A3R7LYT5"/>
<evidence type="ECO:0000313" key="2">
    <source>
        <dbReference type="Proteomes" id="UP000283509"/>
    </source>
</evidence>
<sequence>MGRKSLRVASDGGDHVLETRAASVLSSRPRGAVPHRCSRDRCSSRPACCSSRPALPRCCSSRPALPRCCSSRSLPRAVPRDPRCLGAVPHCSRPRVLFLETRCCSSAAVPRDPRCLGAVPRDPRCSDSSRPAASVLFLEPALPSSRPALPLSRPRCLCCSSRPALPRCCSSRPARLGAVSSRPRCLVLFLETRAASCCSSRPALPRCCSSRPALPRCCSSRPALPRAVPRDPRCLGAVLETPAASVLFLETRAALVLFLETPRCLVLFSRPALPRAVLETRAASVLFLETRAASVLFLETRVPRASSRPALPCAVPRDRAASVLSSRLARLVLFSRLPRAVPRDPRSCCSSRPRCLGAVPRAASVLFLETRAAAVPRAARCCSSRPDLCLVLFLETRAASVLFLETALPRCCSSRPALPCASRLALPRCFLESQVPSREVVAPLALFTLDIFGFIDRVRMRRRGLPSPSSGHELRQWNLSPPERSVTTAVGQPCQVHNLLPI</sequence>
<dbReference type="Proteomes" id="UP000283509">
    <property type="component" value="Unassembled WGS sequence"/>
</dbReference>
<organism evidence="1 2">
    <name type="scientific">Penaeus vannamei</name>
    <name type="common">Whiteleg shrimp</name>
    <name type="synonym">Litopenaeus vannamei</name>
    <dbReference type="NCBI Taxonomy" id="6689"/>
    <lineage>
        <taxon>Eukaryota</taxon>
        <taxon>Metazoa</taxon>
        <taxon>Ecdysozoa</taxon>
        <taxon>Arthropoda</taxon>
        <taxon>Crustacea</taxon>
        <taxon>Multicrustacea</taxon>
        <taxon>Malacostraca</taxon>
        <taxon>Eumalacostraca</taxon>
        <taxon>Eucarida</taxon>
        <taxon>Decapoda</taxon>
        <taxon>Dendrobranchiata</taxon>
        <taxon>Penaeoidea</taxon>
        <taxon>Penaeidae</taxon>
        <taxon>Penaeus</taxon>
    </lineage>
</organism>
<gene>
    <name evidence="1" type="ORF">C7M84_013670</name>
</gene>
<comment type="caution">
    <text evidence="1">The sequence shown here is derived from an EMBL/GenBank/DDBJ whole genome shotgun (WGS) entry which is preliminary data.</text>
</comment>